<dbReference type="EMBL" id="JACHHZ010000004">
    <property type="protein sequence ID" value="MBB6094909.1"/>
    <property type="molecule type" value="Genomic_DNA"/>
</dbReference>
<dbReference type="AlphaFoldDB" id="A0A841HRG7"/>
<dbReference type="InterPro" id="IPR002470">
    <property type="entry name" value="Peptidase_S9A"/>
</dbReference>
<dbReference type="PANTHER" id="PTHR42881:SF2">
    <property type="entry name" value="PROLYL ENDOPEPTIDASE"/>
    <property type="match status" value="1"/>
</dbReference>
<comment type="similarity">
    <text evidence="2">Belongs to the peptidase S9A family.</text>
</comment>
<dbReference type="InterPro" id="IPR051167">
    <property type="entry name" value="Prolyl_oligopep/macrocyclase"/>
</dbReference>
<evidence type="ECO:0000256" key="7">
    <source>
        <dbReference type="SAM" id="SignalP"/>
    </source>
</evidence>
<dbReference type="GO" id="GO:0006508">
    <property type="term" value="P:proteolysis"/>
    <property type="evidence" value="ECO:0007669"/>
    <property type="project" value="UniProtKB-KW"/>
</dbReference>
<feature type="signal peptide" evidence="7">
    <location>
        <begin position="1"/>
        <end position="22"/>
    </location>
</feature>
<evidence type="ECO:0000256" key="5">
    <source>
        <dbReference type="ARBA" id="ARBA00022801"/>
    </source>
</evidence>
<dbReference type="Pfam" id="PF00326">
    <property type="entry name" value="Peptidase_S9"/>
    <property type="match status" value="1"/>
</dbReference>
<dbReference type="PANTHER" id="PTHR42881">
    <property type="entry name" value="PROLYL ENDOPEPTIDASE"/>
    <property type="match status" value="1"/>
</dbReference>
<evidence type="ECO:0000259" key="8">
    <source>
        <dbReference type="Pfam" id="PF00326"/>
    </source>
</evidence>
<feature type="domain" description="Peptidase S9A N-terminal" evidence="9">
    <location>
        <begin position="37"/>
        <end position="440"/>
    </location>
</feature>
<dbReference type="PRINTS" id="PR00862">
    <property type="entry name" value="PROLIGOPTASE"/>
</dbReference>
<keyword evidence="4" id="KW-0645">Protease</keyword>
<dbReference type="InterPro" id="IPR002471">
    <property type="entry name" value="Pept_S9_AS"/>
</dbReference>
<evidence type="ECO:0000256" key="4">
    <source>
        <dbReference type="ARBA" id="ARBA00022670"/>
    </source>
</evidence>
<keyword evidence="6" id="KW-0720">Serine protease</keyword>
<feature type="domain" description="Peptidase S9 prolyl oligopeptidase catalytic" evidence="8">
    <location>
        <begin position="505"/>
        <end position="714"/>
    </location>
</feature>
<gene>
    <name evidence="10" type="ORF">HNQ60_003796</name>
</gene>
<dbReference type="InterPro" id="IPR029058">
    <property type="entry name" value="AB_hydrolase_fold"/>
</dbReference>
<dbReference type="Pfam" id="PF02897">
    <property type="entry name" value="Peptidase_S9_N"/>
    <property type="match status" value="1"/>
</dbReference>
<comment type="caution">
    <text evidence="10">The sequence shown here is derived from an EMBL/GenBank/DDBJ whole genome shotgun (WGS) entry which is preliminary data.</text>
</comment>
<evidence type="ECO:0000259" key="9">
    <source>
        <dbReference type="Pfam" id="PF02897"/>
    </source>
</evidence>
<proteinExistence type="inferred from homology"/>
<protein>
    <recommendedName>
        <fullName evidence="3">prolyl oligopeptidase</fullName>
        <ecNumber evidence="3">3.4.21.26</ecNumber>
    </recommendedName>
</protein>
<keyword evidence="11" id="KW-1185">Reference proteome</keyword>
<evidence type="ECO:0000313" key="11">
    <source>
        <dbReference type="Proteomes" id="UP000588068"/>
    </source>
</evidence>
<dbReference type="RefSeq" id="WP_184334297.1">
    <property type="nucleotide sequence ID" value="NZ_JACHHZ010000004.1"/>
</dbReference>
<comment type="catalytic activity">
    <reaction evidence="1">
        <text>Hydrolysis of Pro-|-Xaa &gt;&gt; Ala-|-Xaa in oligopeptides.</text>
        <dbReference type="EC" id="3.4.21.26"/>
    </reaction>
</comment>
<dbReference type="Proteomes" id="UP000588068">
    <property type="component" value="Unassembled WGS sequence"/>
</dbReference>
<dbReference type="InterPro" id="IPR023302">
    <property type="entry name" value="Pept_S9A_N"/>
</dbReference>
<dbReference type="SUPFAM" id="SSF50993">
    <property type="entry name" value="Peptidase/esterase 'gauge' domain"/>
    <property type="match status" value="1"/>
</dbReference>
<dbReference type="GO" id="GO:0004252">
    <property type="term" value="F:serine-type endopeptidase activity"/>
    <property type="evidence" value="ECO:0007669"/>
    <property type="project" value="UniProtKB-EC"/>
</dbReference>
<keyword evidence="5 10" id="KW-0378">Hydrolase</keyword>
<evidence type="ECO:0000256" key="2">
    <source>
        <dbReference type="ARBA" id="ARBA00005228"/>
    </source>
</evidence>
<evidence type="ECO:0000256" key="1">
    <source>
        <dbReference type="ARBA" id="ARBA00001070"/>
    </source>
</evidence>
<dbReference type="Gene3D" id="2.130.10.120">
    <property type="entry name" value="Prolyl oligopeptidase, N-terminal domain"/>
    <property type="match status" value="1"/>
</dbReference>
<dbReference type="InterPro" id="IPR001375">
    <property type="entry name" value="Peptidase_S9_cat"/>
</dbReference>
<dbReference type="PROSITE" id="PS00708">
    <property type="entry name" value="PRO_ENDOPEP_SER"/>
    <property type="match status" value="1"/>
</dbReference>
<dbReference type="GO" id="GO:0005829">
    <property type="term" value="C:cytosol"/>
    <property type="evidence" value="ECO:0007669"/>
    <property type="project" value="TreeGrafter"/>
</dbReference>
<dbReference type="FunFam" id="3.40.50.1820:FF:000005">
    <property type="entry name" value="Prolyl endopeptidase"/>
    <property type="match status" value="1"/>
</dbReference>
<dbReference type="GO" id="GO:0070012">
    <property type="term" value="F:oligopeptidase activity"/>
    <property type="evidence" value="ECO:0007669"/>
    <property type="project" value="TreeGrafter"/>
</dbReference>
<accession>A0A841HRG7</accession>
<reference evidence="10 11" key="1">
    <citation type="submission" date="2020-08" db="EMBL/GenBank/DDBJ databases">
        <title>Genomic Encyclopedia of Type Strains, Phase IV (KMG-IV): sequencing the most valuable type-strain genomes for metagenomic binning, comparative biology and taxonomic classification.</title>
        <authorList>
            <person name="Goeker M."/>
        </authorList>
    </citation>
    <scope>NUCLEOTIDE SEQUENCE [LARGE SCALE GENOMIC DNA]</scope>
    <source>
        <strain evidence="10 11">DSM 26723</strain>
    </source>
</reference>
<keyword evidence="7" id="KW-0732">Signal</keyword>
<sequence>MKRTLCVSWVLLPMLTSMAIVAAPTVPQTTDAIVAYPSTKRVEHVDTYHGVRVDDSYRWLEAIGTPDVAKWVEAQNGLSQPILEAIPAREKIKQRLTQLWNYERYDVPVKRGGRYFYLRNDGLQNQSVLYVAESLDASPRVLLDPNNFSGDATVALGEFVPSPDGKLLAYSLSDGGTDWRTWHVRDVATGKDLADELRFMKFREVAWTADSKAMYYARYPLRADGTGDDSKQTSIYLHRLGDQQSADRHIFSVTDHATRATYPQVTDGGRYLIINLYDGSQETGIYFQKLGADGAPSGPVVRLIDTFDANYDVIAEIDDVLYVHTTRGAPNARVIAVPAETGGMSKARDVIAEKDVALLDVAVIGNRFVGQYIKDAYSLVTVSDLKGKQLYDVKLPGYGQVGGFEGDVKDTETFFVYTDFLTPASISRLDVASGKTSLFRAPKIQAQTDRYVTEQVFFRSKDGTRVPMFITHRRDLVKDGKAPLMLYGYGGFNIAQQPGFSVPALVWLEMGGVYAVANLRGGSEYGEAWHSAGTKLQKQNVFDDFIGAAEWLIEQKYTSTPKLAVRGRSNGGLLVGAVMTQRPDLFGAALPGVGVLDMLRYHTASANARHWSTDYGLSENADEFKAQYAYSPVHNVKQGTCYPPTLVTTADRDDRVVPWHSYKFTAELQRAQGCKNPILLRVETRAGHGAGKPVWMQIEDWADQWAFLNTALKMSY</sequence>
<dbReference type="EC" id="3.4.21.26" evidence="3"/>
<organism evidence="10 11">
    <name type="scientific">Povalibacter uvarum</name>
    <dbReference type="NCBI Taxonomy" id="732238"/>
    <lineage>
        <taxon>Bacteria</taxon>
        <taxon>Pseudomonadati</taxon>
        <taxon>Pseudomonadota</taxon>
        <taxon>Gammaproteobacteria</taxon>
        <taxon>Steroidobacterales</taxon>
        <taxon>Steroidobacteraceae</taxon>
        <taxon>Povalibacter</taxon>
    </lineage>
</organism>
<feature type="chain" id="PRO_5032921156" description="prolyl oligopeptidase" evidence="7">
    <location>
        <begin position="23"/>
        <end position="716"/>
    </location>
</feature>
<dbReference type="SUPFAM" id="SSF53474">
    <property type="entry name" value="alpha/beta-Hydrolases"/>
    <property type="match status" value="1"/>
</dbReference>
<evidence type="ECO:0000256" key="3">
    <source>
        <dbReference type="ARBA" id="ARBA00011897"/>
    </source>
</evidence>
<dbReference type="Gene3D" id="3.40.50.1820">
    <property type="entry name" value="alpha/beta hydrolase"/>
    <property type="match status" value="1"/>
</dbReference>
<name>A0A841HRG7_9GAMM</name>
<evidence type="ECO:0000256" key="6">
    <source>
        <dbReference type="ARBA" id="ARBA00022825"/>
    </source>
</evidence>
<evidence type="ECO:0000313" key="10">
    <source>
        <dbReference type="EMBL" id="MBB6094909.1"/>
    </source>
</evidence>